<keyword evidence="1" id="KW-1133">Transmembrane helix</keyword>
<protein>
    <submittedName>
        <fullName evidence="3">YcxB family protein</fullName>
    </submittedName>
</protein>
<evidence type="ECO:0000256" key="1">
    <source>
        <dbReference type="SAM" id="Phobius"/>
    </source>
</evidence>
<dbReference type="RefSeq" id="WP_399656998.1">
    <property type="nucleotide sequence ID" value="NZ_JBITYG010000015.1"/>
</dbReference>
<accession>A0ABW8CJD8</accession>
<keyword evidence="1" id="KW-0472">Membrane</keyword>
<dbReference type="InterPro" id="IPR025588">
    <property type="entry name" value="YcxB-like_C"/>
</dbReference>
<dbReference type="Pfam" id="PF14317">
    <property type="entry name" value="YcxB"/>
    <property type="match status" value="1"/>
</dbReference>
<evidence type="ECO:0000259" key="2">
    <source>
        <dbReference type="Pfam" id="PF14317"/>
    </source>
</evidence>
<gene>
    <name evidence="3" type="ORF">ACIGXA_36020</name>
</gene>
<keyword evidence="4" id="KW-1185">Reference proteome</keyword>
<reference evidence="3 4" key="1">
    <citation type="submission" date="2024-10" db="EMBL/GenBank/DDBJ databases">
        <title>The Natural Products Discovery Center: Release of the First 8490 Sequenced Strains for Exploring Actinobacteria Biosynthetic Diversity.</title>
        <authorList>
            <person name="Kalkreuter E."/>
            <person name="Kautsar S.A."/>
            <person name="Yang D."/>
            <person name="Bader C.D."/>
            <person name="Teijaro C.N."/>
            <person name="Fluegel L."/>
            <person name="Davis C.M."/>
            <person name="Simpson J.R."/>
            <person name="Lauterbach L."/>
            <person name="Steele A.D."/>
            <person name="Gui C."/>
            <person name="Meng S."/>
            <person name="Li G."/>
            <person name="Viehrig K."/>
            <person name="Ye F."/>
            <person name="Su P."/>
            <person name="Kiefer A.F."/>
            <person name="Nichols A."/>
            <person name="Cepeda A.J."/>
            <person name="Yan W."/>
            <person name="Fan B."/>
            <person name="Jiang Y."/>
            <person name="Adhikari A."/>
            <person name="Zheng C.-J."/>
            <person name="Schuster L."/>
            <person name="Cowan T.M."/>
            <person name="Smanski M.J."/>
            <person name="Chevrette M.G."/>
            <person name="De Carvalho L.P.S."/>
            <person name="Shen B."/>
        </authorList>
    </citation>
    <scope>NUCLEOTIDE SEQUENCE [LARGE SCALE GENOMIC DNA]</scope>
    <source>
        <strain evidence="3 4">NPDC053399</strain>
    </source>
</reference>
<comment type="caution">
    <text evidence="3">The sequence shown here is derived from an EMBL/GenBank/DDBJ whole genome shotgun (WGS) entry which is preliminary data.</text>
</comment>
<feature type="domain" description="YcxB-like C-terminal" evidence="2">
    <location>
        <begin position="108"/>
        <end position="171"/>
    </location>
</feature>
<proteinExistence type="predicted"/>
<name>A0ABW8CJD8_9ACTN</name>
<dbReference type="Proteomes" id="UP001614394">
    <property type="component" value="Unassembled WGS sequence"/>
</dbReference>
<feature type="transmembrane region" description="Helical" evidence="1">
    <location>
        <begin position="67"/>
        <end position="88"/>
    </location>
</feature>
<sequence>MDTTPRTEAGPEPVLLGFTLTADDFAGALKARRGKTTQGRLLRLIAVAGSVLCVLLLILWATGRGAFPWQMLLTAGITVAVVAAQPGLTGRALAKGTQRNGEVRTTVDESGLLVATRTSSSTVSWQTFGRYVETDSAFILLSPDKNGTCLNILPKRAAAAPADIDRLRALLDGHLPRA</sequence>
<organism evidence="3 4">
    <name type="scientific">Streptomyces fildesensis</name>
    <dbReference type="NCBI Taxonomy" id="375757"/>
    <lineage>
        <taxon>Bacteria</taxon>
        <taxon>Bacillati</taxon>
        <taxon>Actinomycetota</taxon>
        <taxon>Actinomycetes</taxon>
        <taxon>Kitasatosporales</taxon>
        <taxon>Streptomycetaceae</taxon>
        <taxon>Streptomyces</taxon>
    </lineage>
</organism>
<evidence type="ECO:0000313" key="4">
    <source>
        <dbReference type="Proteomes" id="UP001614394"/>
    </source>
</evidence>
<evidence type="ECO:0000313" key="3">
    <source>
        <dbReference type="EMBL" id="MFI9105927.1"/>
    </source>
</evidence>
<keyword evidence="1" id="KW-0812">Transmembrane</keyword>
<dbReference type="EMBL" id="JBITYG010000015">
    <property type="protein sequence ID" value="MFI9105927.1"/>
    <property type="molecule type" value="Genomic_DNA"/>
</dbReference>
<feature type="transmembrane region" description="Helical" evidence="1">
    <location>
        <begin position="41"/>
        <end position="61"/>
    </location>
</feature>